<evidence type="ECO:0000256" key="1">
    <source>
        <dbReference type="ARBA" id="ARBA00022723"/>
    </source>
</evidence>
<dbReference type="GO" id="GO:0008270">
    <property type="term" value="F:zinc ion binding"/>
    <property type="evidence" value="ECO:0007669"/>
    <property type="project" value="InterPro"/>
</dbReference>
<sequence length="614" mass="69452">MSAYKTNTKCGWRKLQGLGHHMPFPQYPQYPLPTHSIRDTLLIPFHSEIAGSLSCLLFEDMPHSDLKRMRTRVACYPCRERKRKCDGAEPCETCSQWGYDCHYKRQSRQRNHPPQQPQREIGPDPRPPQQTDSVDTHGLDRRLWANSGAAFVRRMGLNIDPAKAPKLSLFGWNIGKRQLSSESQAVYPVLSITDITSLEHMRTLAQVYFTKIAPYYGFIDSSQFFERLEARWQSPMISSLYDSVLGGVAALGCLHSQRNMTITELHLIASAQSILDSHVLCGAPPVDLLVGWTLRVVYMRMTDLPHSTWMASSKLMHLVEAAGFHLESTDSVFPRSIDTEFDPDIQRRLFGVALHLNMWTSYDLGLSRVSFRKNDLPLLPSTIEGDYTHELLGLIPLSASLDPGKPKEDDIKLEETLVQILERVHNEPPSAMAQCNLVLCILRRIHTEKLEISPLLAEKALAVLEKGLSCSRTMVANCTPWQHMANVPFHIICLLLVMDTRQSLALLPEAMQTLKFVASTYDTKTLREAWSAALLLVMLHQQRRKDDIAIFNDIMNMEEQERPAGLSPQEFPSAEEYSWLGALVADLPGLQRDDLDQFLNSDMIDSSSFLGGAR</sequence>
<dbReference type="OrthoDB" id="9986881at2759"/>
<evidence type="ECO:0000313" key="10">
    <source>
        <dbReference type="Proteomes" id="UP000030686"/>
    </source>
</evidence>
<dbReference type="InterPro" id="IPR052478">
    <property type="entry name" value="Metabolite_Synth_Reg"/>
</dbReference>
<dbReference type="Proteomes" id="UP000030686">
    <property type="component" value="Unassembled WGS sequence"/>
</dbReference>
<keyword evidence="6" id="KW-0539">Nucleus</keyword>
<name>W6QHY9_PENRF</name>
<keyword evidence="5" id="KW-0804">Transcription</keyword>
<feature type="region of interest" description="Disordered" evidence="7">
    <location>
        <begin position="106"/>
        <end position="138"/>
    </location>
</feature>
<dbReference type="CDD" id="cd12148">
    <property type="entry name" value="fungal_TF_MHR"/>
    <property type="match status" value="1"/>
</dbReference>
<evidence type="ECO:0000256" key="5">
    <source>
        <dbReference type="ARBA" id="ARBA00023163"/>
    </source>
</evidence>
<protein>
    <submittedName>
        <fullName evidence="9">Zn(2)-C6 fungal-type DNA-binding domain</fullName>
    </submittedName>
</protein>
<dbReference type="PROSITE" id="PS50048">
    <property type="entry name" value="ZN2_CY6_FUNGAL_2"/>
    <property type="match status" value="1"/>
</dbReference>
<evidence type="ECO:0000259" key="8">
    <source>
        <dbReference type="PROSITE" id="PS50048"/>
    </source>
</evidence>
<dbReference type="PROSITE" id="PS00463">
    <property type="entry name" value="ZN2_CY6_FUNGAL_1"/>
    <property type="match status" value="1"/>
</dbReference>
<reference evidence="9" key="1">
    <citation type="journal article" date="2014" name="Nat. Commun.">
        <title>Multiple recent horizontal transfers of a large genomic region in cheese making fungi.</title>
        <authorList>
            <person name="Cheeseman K."/>
            <person name="Ropars J."/>
            <person name="Renault P."/>
            <person name="Dupont J."/>
            <person name="Gouzy J."/>
            <person name="Branca A."/>
            <person name="Abraham A.L."/>
            <person name="Ceppi M."/>
            <person name="Conseiller E."/>
            <person name="Debuchy R."/>
            <person name="Malagnac F."/>
            <person name="Goarin A."/>
            <person name="Silar P."/>
            <person name="Lacoste S."/>
            <person name="Sallet E."/>
            <person name="Bensimon A."/>
            <person name="Giraud T."/>
            <person name="Brygoo Y."/>
        </authorList>
    </citation>
    <scope>NUCLEOTIDE SEQUENCE [LARGE SCALE GENOMIC DNA]</scope>
    <source>
        <strain evidence="9">FM164</strain>
    </source>
</reference>
<evidence type="ECO:0000256" key="7">
    <source>
        <dbReference type="SAM" id="MobiDB-lite"/>
    </source>
</evidence>
<keyword evidence="2" id="KW-0862">Zinc</keyword>
<keyword evidence="10" id="KW-1185">Reference proteome</keyword>
<dbReference type="OMA" id="WTSYDLG"/>
<keyword evidence="4 9" id="KW-0238">DNA-binding</keyword>
<keyword evidence="1" id="KW-0479">Metal-binding</keyword>
<dbReference type="GO" id="GO:0009410">
    <property type="term" value="P:response to xenobiotic stimulus"/>
    <property type="evidence" value="ECO:0007669"/>
    <property type="project" value="TreeGrafter"/>
</dbReference>
<keyword evidence="3" id="KW-0805">Transcription regulation</keyword>
<feature type="domain" description="Zn(2)-C6 fungal-type" evidence="8">
    <location>
        <begin position="74"/>
        <end position="103"/>
    </location>
</feature>
<dbReference type="GO" id="GO:0000981">
    <property type="term" value="F:DNA-binding transcription factor activity, RNA polymerase II-specific"/>
    <property type="evidence" value="ECO:0007669"/>
    <property type="project" value="InterPro"/>
</dbReference>
<dbReference type="EMBL" id="HG792017">
    <property type="protein sequence ID" value="CDM33789.1"/>
    <property type="molecule type" value="Genomic_DNA"/>
</dbReference>
<evidence type="ECO:0000256" key="6">
    <source>
        <dbReference type="ARBA" id="ARBA00023242"/>
    </source>
</evidence>
<dbReference type="InterPro" id="IPR036864">
    <property type="entry name" value="Zn2-C6_fun-type_DNA-bd_sf"/>
</dbReference>
<dbReference type="InterPro" id="IPR001138">
    <property type="entry name" value="Zn2Cys6_DnaBD"/>
</dbReference>
<evidence type="ECO:0000313" key="9">
    <source>
        <dbReference type="EMBL" id="CDM33789.1"/>
    </source>
</evidence>
<dbReference type="CDD" id="cd00067">
    <property type="entry name" value="GAL4"/>
    <property type="match status" value="1"/>
</dbReference>
<dbReference type="SUPFAM" id="SSF57701">
    <property type="entry name" value="Zn2/Cys6 DNA-binding domain"/>
    <property type="match status" value="1"/>
</dbReference>
<accession>W6QHY9</accession>
<gene>
    <name evidence="9" type="ORF">PROQFM164_S03g000513</name>
</gene>
<dbReference type="AlphaFoldDB" id="W6QHY9"/>
<organism evidence="9 10">
    <name type="scientific">Penicillium roqueforti (strain FM164)</name>
    <dbReference type="NCBI Taxonomy" id="1365484"/>
    <lineage>
        <taxon>Eukaryota</taxon>
        <taxon>Fungi</taxon>
        <taxon>Dikarya</taxon>
        <taxon>Ascomycota</taxon>
        <taxon>Pezizomycotina</taxon>
        <taxon>Eurotiomycetes</taxon>
        <taxon>Eurotiomycetidae</taxon>
        <taxon>Eurotiales</taxon>
        <taxon>Aspergillaceae</taxon>
        <taxon>Penicillium</taxon>
    </lineage>
</organism>
<dbReference type="SMART" id="SM00066">
    <property type="entry name" value="GAL4"/>
    <property type="match status" value="1"/>
</dbReference>
<dbReference type="PANTHER" id="PTHR31779">
    <property type="entry name" value="2-NITROPROPANE DIOXYGENASE FAMILY, PUTATIVE (AFU_ORTHOLOGUE AFUA_2G17430)-RELATED"/>
    <property type="match status" value="1"/>
</dbReference>
<proteinExistence type="predicted"/>
<evidence type="ECO:0000256" key="3">
    <source>
        <dbReference type="ARBA" id="ARBA00023015"/>
    </source>
</evidence>
<dbReference type="Pfam" id="PF00172">
    <property type="entry name" value="Zn_clus"/>
    <property type="match status" value="1"/>
</dbReference>
<evidence type="ECO:0000256" key="4">
    <source>
        <dbReference type="ARBA" id="ARBA00023125"/>
    </source>
</evidence>
<dbReference type="GO" id="GO:0003677">
    <property type="term" value="F:DNA binding"/>
    <property type="evidence" value="ECO:0007669"/>
    <property type="project" value="UniProtKB-KW"/>
</dbReference>
<dbReference type="Gene3D" id="4.10.240.10">
    <property type="entry name" value="Zn(2)-C6 fungal-type DNA-binding domain"/>
    <property type="match status" value="1"/>
</dbReference>
<evidence type="ECO:0000256" key="2">
    <source>
        <dbReference type="ARBA" id="ARBA00022833"/>
    </source>
</evidence>
<dbReference type="PANTHER" id="PTHR31779:SF5">
    <property type="entry name" value="ZN(II)2CYS6 TRANSCRIPTION FACTOR (EUROFUNG)"/>
    <property type="match status" value="1"/>
</dbReference>